<dbReference type="InterPro" id="IPR000266">
    <property type="entry name" value="Ribosomal_uS17"/>
</dbReference>
<evidence type="ECO:0000256" key="3">
    <source>
        <dbReference type="ARBA" id="ARBA00023274"/>
    </source>
</evidence>
<dbReference type="GO" id="GO:0003735">
    <property type="term" value="F:structural constituent of ribosome"/>
    <property type="evidence" value="ECO:0007669"/>
    <property type="project" value="InterPro"/>
</dbReference>
<evidence type="ECO:0008006" key="7">
    <source>
        <dbReference type="Google" id="ProtNLM"/>
    </source>
</evidence>
<dbReference type="Proteomes" id="UP001310890">
    <property type="component" value="Unassembled WGS sequence"/>
</dbReference>
<keyword evidence="2" id="KW-0689">Ribosomal protein</keyword>
<evidence type="ECO:0000313" key="5">
    <source>
        <dbReference type="EMBL" id="KAK5115527.1"/>
    </source>
</evidence>
<evidence type="ECO:0000256" key="2">
    <source>
        <dbReference type="ARBA" id="ARBA00022980"/>
    </source>
</evidence>
<dbReference type="AlphaFoldDB" id="A0AAN7YI56"/>
<gene>
    <name evidence="5" type="ORF">LTR62_001186</name>
</gene>
<dbReference type="Pfam" id="PF00366">
    <property type="entry name" value="Ribosomal_S17"/>
    <property type="match status" value="1"/>
</dbReference>
<organism evidence="5 6">
    <name type="scientific">Meristemomyces frigidus</name>
    <dbReference type="NCBI Taxonomy" id="1508187"/>
    <lineage>
        <taxon>Eukaryota</taxon>
        <taxon>Fungi</taxon>
        <taxon>Dikarya</taxon>
        <taxon>Ascomycota</taxon>
        <taxon>Pezizomycotina</taxon>
        <taxon>Dothideomycetes</taxon>
        <taxon>Dothideomycetidae</taxon>
        <taxon>Mycosphaerellales</taxon>
        <taxon>Teratosphaeriaceae</taxon>
        <taxon>Meristemomyces</taxon>
    </lineage>
</organism>
<dbReference type="InterPro" id="IPR012340">
    <property type="entry name" value="NA-bd_OB-fold"/>
</dbReference>
<comment type="caution">
    <text evidence="5">The sequence shown here is derived from an EMBL/GenBank/DDBJ whole genome shotgun (WGS) entry which is preliminary data.</text>
</comment>
<evidence type="ECO:0000256" key="4">
    <source>
        <dbReference type="SAM" id="MobiDB-lite"/>
    </source>
</evidence>
<accession>A0AAN7YI56</accession>
<keyword evidence="3" id="KW-0687">Ribonucleoprotein</keyword>
<name>A0AAN7YI56_9PEZI</name>
<dbReference type="EMBL" id="JAVRRL010000012">
    <property type="protein sequence ID" value="KAK5115527.1"/>
    <property type="molecule type" value="Genomic_DNA"/>
</dbReference>
<proteinExistence type="inferred from homology"/>
<comment type="similarity">
    <text evidence="1">Belongs to the universal ribosomal protein uS17 family.</text>
</comment>
<dbReference type="GO" id="GO:1990904">
    <property type="term" value="C:ribonucleoprotein complex"/>
    <property type="evidence" value="ECO:0007669"/>
    <property type="project" value="UniProtKB-KW"/>
</dbReference>
<protein>
    <recommendedName>
        <fullName evidence="7">Nucleic acid-binding protein</fullName>
    </recommendedName>
</protein>
<dbReference type="SUPFAM" id="SSF50249">
    <property type="entry name" value="Nucleic acid-binding proteins"/>
    <property type="match status" value="1"/>
</dbReference>
<feature type="region of interest" description="Disordered" evidence="4">
    <location>
        <begin position="139"/>
        <end position="175"/>
    </location>
</feature>
<dbReference type="GO" id="GO:0005840">
    <property type="term" value="C:ribosome"/>
    <property type="evidence" value="ECO:0007669"/>
    <property type="project" value="UniProtKB-KW"/>
</dbReference>
<reference evidence="5" key="1">
    <citation type="submission" date="2023-08" db="EMBL/GenBank/DDBJ databases">
        <title>Black Yeasts Isolated from many extreme environments.</title>
        <authorList>
            <person name="Coleine C."/>
            <person name="Stajich J.E."/>
            <person name="Selbmann L."/>
        </authorList>
    </citation>
    <scope>NUCLEOTIDE SEQUENCE</scope>
    <source>
        <strain evidence="5">CCFEE 5401</strain>
    </source>
</reference>
<sequence length="199" mass="22168">MAKTVKVRVAGQRWEPRIRKYFADHTDHLVHDPNCSLVIGDTVSLHRLRVSKAVHHVVGELMTPYSVPREERPPIPTPDERLAEYKKHRFQKLYRRSLRNSAAEGNEDAEQKLKDLGLDTAPVAEADKNGKTRLQAGAGKTTIDGKGMSLSRKGQNLPNVAVPGGTPDERAKRDKARVIKLNKQAAENLAEASQKEEQA</sequence>
<evidence type="ECO:0000256" key="1">
    <source>
        <dbReference type="ARBA" id="ARBA00010254"/>
    </source>
</evidence>
<evidence type="ECO:0000313" key="6">
    <source>
        <dbReference type="Proteomes" id="UP001310890"/>
    </source>
</evidence>
<dbReference type="GO" id="GO:0006412">
    <property type="term" value="P:translation"/>
    <property type="evidence" value="ECO:0007669"/>
    <property type="project" value="InterPro"/>
</dbReference>
<dbReference type="Gene3D" id="2.40.50.140">
    <property type="entry name" value="Nucleic acid-binding proteins"/>
    <property type="match status" value="1"/>
</dbReference>